<dbReference type="Proteomes" id="UP000005225">
    <property type="component" value="Unassembled WGS sequence"/>
</dbReference>
<dbReference type="InterPro" id="IPR042621">
    <property type="entry name" value="TTC23/TTC23L"/>
</dbReference>
<dbReference type="RefSeq" id="XP_023368447.1">
    <property type="nucleotide sequence ID" value="XM_023512679.1"/>
</dbReference>
<name>H0X924_OTOGA</name>
<sequence length="446" mass="50073">MQESQETHISNHLDEIVAAVSITPRQKIHNKLPQTALFQLPREKLHLCEEKAKSYTSSHNHKQAIHELVRCVALTRICYGDSHWKLAEAHVNLAQGYLQLKGLSLQAKHHAEKAKEILIASIVPPYNDDTDVFRCSVELFHTMGRAFLALQKFKEASENLGKAERLSKELLQCERIIKEEWIEIQARVKLSFGQVYQGQKKSKEALPHYQKALEYLEIGKGEKSLECVPVLRELAGVEQVLGFHDAAINHFLQAHLIIQSRNPSQEEAADSAYFVAHAALASGWSKHHDVAEQYFQESMAHLKDSEGPGRAKFFSIQDEFCQFLQMTGQKERATTILKESLEAKVRAFGDFSPEVAETYQFLSGADVAQGNYSGAHRKLRKCLQIQTLLYGAKDKRTLATKQTVDILSKAPEVAMKPRQAAKAKVAFCTGAPQHTMLGKARPNAAD</sequence>
<dbReference type="InterPro" id="IPR019734">
    <property type="entry name" value="TPR_rpt"/>
</dbReference>
<dbReference type="CTD" id="64927"/>
<accession>H0X924</accession>
<keyword evidence="2" id="KW-1185">Reference proteome</keyword>
<dbReference type="PANTHER" id="PTHR14485:SF3">
    <property type="entry name" value="TETRATRICOPEPTIDE REPEAT PROTEIN 23"/>
    <property type="match status" value="1"/>
</dbReference>
<reference evidence="2" key="1">
    <citation type="submission" date="2011-03" db="EMBL/GenBank/DDBJ databases">
        <title>Version 3 of the genome sequence of Otolemur garnettii (Bushbaby).</title>
        <authorList>
            <consortium name="The Broad Institute Genome Sequencing Platform"/>
            <person name="Di Palma F."/>
            <person name="Johnson J."/>
            <person name="Lander E.S."/>
            <person name="Lindblad-Toh K."/>
            <person name="Jaffe D.B."/>
            <person name="Gnerre S."/>
            <person name="MacCallum I."/>
            <person name="Przybylski D."/>
            <person name="Ribeiro F.J."/>
            <person name="Burton J.N."/>
            <person name="Walker B.J."/>
            <person name="Sharpe T."/>
            <person name="Hall G."/>
        </authorList>
    </citation>
    <scope>NUCLEOTIDE SEQUENCE [LARGE SCALE GENOMIC DNA]</scope>
</reference>
<dbReference type="EMBL" id="AAQR03058120">
    <property type="status" value="NOT_ANNOTATED_CDS"/>
    <property type="molecule type" value="Genomic_DNA"/>
</dbReference>
<protein>
    <submittedName>
        <fullName evidence="1">Tetratricopeptide repeat domain 23</fullName>
    </submittedName>
</protein>
<dbReference type="InterPro" id="IPR011990">
    <property type="entry name" value="TPR-like_helical_dom_sf"/>
</dbReference>
<reference evidence="1" key="3">
    <citation type="submission" date="2025-09" db="UniProtKB">
        <authorList>
            <consortium name="Ensembl"/>
        </authorList>
    </citation>
    <scope>IDENTIFICATION</scope>
</reference>
<dbReference type="SUPFAM" id="SSF48452">
    <property type="entry name" value="TPR-like"/>
    <property type="match status" value="3"/>
</dbReference>
<dbReference type="KEGG" id="oga:100952501"/>
<dbReference type="RefSeq" id="XP_023368448.1">
    <property type="nucleotide sequence ID" value="XM_023512680.1"/>
</dbReference>
<dbReference type="GeneTree" id="ENSGT00530000063847"/>
<dbReference type="EMBL" id="AAQR03058116">
    <property type="status" value="NOT_ANNOTATED_CDS"/>
    <property type="molecule type" value="Genomic_DNA"/>
</dbReference>
<dbReference type="EMBL" id="AAQR03058123">
    <property type="status" value="NOT_ANNOTATED_CDS"/>
    <property type="molecule type" value="Genomic_DNA"/>
</dbReference>
<dbReference type="EMBL" id="AAQR03058117">
    <property type="status" value="NOT_ANNOTATED_CDS"/>
    <property type="molecule type" value="Genomic_DNA"/>
</dbReference>
<evidence type="ECO:0000313" key="1">
    <source>
        <dbReference type="Ensembl" id="ENSOGAP00000012027.2"/>
    </source>
</evidence>
<dbReference type="Gene3D" id="1.25.40.10">
    <property type="entry name" value="Tetratricopeptide repeat domain"/>
    <property type="match status" value="3"/>
</dbReference>
<dbReference type="RefSeq" id="XP_012659861.1">
    <property type="nucleotide sequence ID" value="XM_012804407.2"/>
</dbReference>
<dbReference type="PANTHER" id="PTHR14485">
    <property type="entry name" value="TETRATRICOPEPTIDE REPEAT PROTEIN 23"/>
    <property type="match status" value="1"/>
</dbReference>
<dbReference type="EMBL" id="AAQR03058124">
    <property type="status" value="NOT_ANNOTATED_CDS"/>
    <property type="molecule type" value="Genomic_DNA"/>
</dbReference>
<dbReference type="Ensembl" id="ENSOGAT00000013426.2">
    <property type="protein sequence ID" value="ENSOGAP00000012027.2"/>
    <property type="gene ID" value="ENSOGAG00000013422.2"/>
</dbReference>
<dbReference type="AlphaFoldDB" id="H0X924"/>
<gene>
    <name evidence="1" type="primary">TTC23</name>
</gene>
<dbReference type="EMBL" id="AAQR03058122">
    <property type="status" value="NOT_ANNOTATED_CDS"/>
    <property type="molecule type" value="Genomic_DNA"/>
</dbReference>
<dbReference type="GeneID" id="100952501"/>
<dbReference type="EMBL" id="AAQR03058118">
    <property type="status" value="NOT_ANNOTATED_CDS"/>
    <property type="molecule type" value="Genomic_DNA"/>
</dbReference>
<dbReference type="EMBL" id="AAQR03058121">
    <property type="status" value="NOT_ANNOTATED_CDS"/>
    <property type="molecule type" value="Genomic_DNA"/>
</dbReference>
<proteinExistence type="predicted"/>
<reference evidence="1" key="2">
    <citation type="submission" date="2025-08" db="UniProtKB">
        <authorList>
            <consortium name="Ensembl"/>
        </authorList>
    </citation>
    <scope>IDENTIFICATION</scope>
</reference>
<dbReference type="OrthoDB" id="9986634at2759"/>
<evidence type="ECO:0000313" key="2">
    <source>
        <dbReference type="Proteomes" id="UP000005225"/>
    </source>
</evidence>
<dbReference type="EMBL" id="AAQR03058119">
    <property type="status" value="NOT_ANNOTATED_CDS"/>
    <property type="molecule type" value="Genomic_DNA"/>
</dbReference>
<dbReference type="SMART" id="SM00028">
    <property type="entry name" value="TPR"/>
    <property type="match status" value="2"/>
</dbReference>
<organism evidence="1 2">
    <name type="scientific">Otolemur garnettii</name>
    <name type="common">Small-eared galago</name>
    <name type="synonym">Garnett's greater bushbaby</name>
    <dbReference type="NCBI Taxonomy" id="30611"/>
    <lineage>
        <taxon>Eukaryota</taxon>
        <taxon>Metazoa</taxon>
        <taxon>Chordata</taxon>
        <taxon>Craniata</taxon>
        <taxon>Vertebrata</taxon>
        <taxon>Euteleostomi</taxon>
        <taxon>Mammalia</taxon>
        <taxon>Eutheria</taxon>
        <taxon>Euarchontoglires</taxon>
        <taxon>Primates</taxon>
        <taxon>Strepsirrhini</taxon>
        <taxon>Lorisiformes</taxon>
        <taxon>Galagidae</taxon>
        <taxon>Otolemur</taxon>
    </lineage>
</organism>